<evidence type="ECO:0000313" key="2">
    <source>
        <dbReference type="Proteomes" id="UP000814033"/>
    </source>
</evidence>
<organism evidence="1 2">
    <name type="scientific">Auriscalpium vulgare</name>
    <dbReference type="NCBI Taxonomy" id="40419"/>
    <lineage>
        <taxon>Eukaryota</taxon>
        <taxon>Fungi</taxon>
        <taxon>Dikarya</taxon>
        <taxon>Basidiomycota</taxon>
        <taxon>Agaricomycotina</taxon>
        <taxon>Agaricomycetes</taxon>
        <taxon>Russulales</taxon>
        <taxon>Auriscalpiaceae</taxon>
        <taxon>Auriscalpium</taxon>
    </lineage>
</organism>
<evidence type="ECO:0000313" key="1">
    <source>
        <dbReference type="EMBL" id="KAI0050092.1"/>
    </source>
</evidence>
<reference evidence="1" key="1">
    <citation type="submission" date="2021-02" db="EMBL/GenBank/DDBJ databases">
        <authorList>
            <consortium name="DOE Joint Genome Institute"/>
            <person name="Ahrendt S."/>
            <person name="Looney B.P."/>
            <person name="Miyauchi S."/>
            <person name="Morin E."/>
            <person name="Drula E."/>
            <person name="Courty P.E."/>
            <person name="Chicoki N."/>
            <person name="Fauchery L."/>
            <person name="Kohler A."/>
            <person name="Kuo A."/>
            <person name="Labutti K."/>
            <person name="Pangilinan J."/>
            <person name="Lipzen A."/>
            <person name="Riley R."/>
            <person name="Andreopoulos W."/>
            <person name="He G."/>
            <person name="Johnson J."/>
            <person name="Barry K.W."/>
            <person name="Grigoriev I.V."/>
            <person name="Nagy L."/>
            <person name="Hibbett D."/>
            <person name="Henrissat B."/>
            <person name="Matheny P.B."/>
            <person name="Labbe J."/>
            <person name="Martin F."/>
        </authorList>
    </citation>
    <scope>NUCLEOTIDE SEQUENCE</scope>
    <source>
        <strain evidence="1">FP105234-sp</strain>
    </source>
</reference>
<dbReference type="Proteomes" id="UP000814033">
    <property type="component" value="Unassembled WGS sequence"/>
</dbReference>
<sequence>MQPGFLANGRKGKRKPRTRIVDVQQPEESGPPPSAIVASTPSSSSMPTTSLVVLPAAPVFMRPPRLAGDHKGIFAKMAADPNFRLRFFTPPDNSFVFAYWPDIKHRLLARPDAFTPLSSPARLPFEIRAVPGKGMGMVAKEAIAPGALIVRERPLLVMPATVPVVYEATLNGMSYMPEDVRSTYLTLANCLPKLSQMSGILNTNGTLLDDMPGQLDDYCGVFRNIARVNHSCRPNARPRWDADLFAGELRAQRAIAAGEEITFSYTSTFLPSAERQDILSHKYHFTCKCILCSLPPALLAANDQVRTYLGDTVLPSVMFGPLAQRGMKEFLDLERMLEMGADDSPTLWRPLARELTRRYCAEGKRAMAVKWARKAMEMTLVATGTDGGWAAVVEAPEKTDAWRSPGGGT</sequence>
<keyword evidence="2" id="KW-1185">Reference proteome</keyword>
<gene>
    <name evidence="1" type="ORF">FA95DRAFT_683786</name>
</gene>
<comment type="caution">
    <text evidence="1">The sequence shown here is derived from an EMBL/GenBank/DDBJ whole genome shotgun (WGS) entry which is preliminary data.</text>
</comment>
<reference evidence="1" key="2">
    <citation type="journal article" date="2022" name="New Phytol.">
        <title>Evolutionary transition to the ectomycorrhizal habit in the genomes of a hyperdiverse lineage of mushroom-forming fungi.</title>
        <authorList>
            <person name="Looney B."/>
            <person name="Miyauchi S."/>
            <person name="Morin E."/>
            <person name="Drula E."/>
            <person name="Courty P.E."/>
            <person name="Kohler A."/>
            <person name="Kuo A."/>
            <person name="LaButti K."/>
            <person name="Pangilinan J."/>
            <person name="Lipzen A."/>
            <person name="Riley R."/>
            <person name="Andreopoulos W."/>
            <person name="He G."/>
            <person name="Johnson J."/>
            <person name="Nolan M."/>
            <person name="Tritt A."/>
            <person name="Barry K.W."/>
            <person name="Grigoriev I.V."/>
            <person name="Nagy L.G."/>
            <person name="Hibbett D."/>
            <person name="Henrissat B."/>
            <person name="Matheny P.B."/>
            <person name="Labbe J."/>
            <person name="Martin F.M."/>
        </authorList>
    </citation>
    <scope>NUCLEOTIDE SEQUENCE</scope>
    <source>
        <strain evidence="1">FP105234-sp</strain>
    </source>
</reference>
<protein>
    <submittedName>
        <fullName evidence="1">SET domain-containing protein</fullName>
    </submittedName>
</protein>
<dbReference type="EMBL" id="MU275865">
    <property type="protein sequence ID" value="KAI0050092.1"/>
    <property type="molecule type" value="Genomic_DNA"/>
</dbReference>
<proteinExistence type="predicted"/>
<name>A0ACB8S1U4_9AGAM</name>
<accession>A0ACB8S1U4</accession>